<dbReference type="KEGG" id="tle:Tlet_0814"/>
<reference evidence="2 3" key="1">
    <citation type="submission" date="2007-08" db="EMBL/GenBank/DDBJ databases">
        <title>Complete sequence of Thermotoga lettingae TMO.</title>
        <authorList>
            <consortium name="US DOE Joint Genome Institute"/>
            <person name="Copeland A."/>
            <person name="Lucas S."/>
            <person name="Lapidus A."/>
            <person name="Barry K."/>
            <person name="Glavina del Rio T."/>
            <person name="Dalin E."/>
            <person name="Tice H."/>
            <person name="Pitluck S."/>
            <person name="Foster B."/>
            <person name="Bruce D."/>
            <person name="Schmutz J."/>
            <person name="Larimer F."/>
            <person name="Land M."/>
            <person name="Hauser L."/>
            <person name="Kyrpides N."/>
            <person name="Mikhailova N."/>
            <person name="Nelson K."/>
            <person name="Gogarten J.P."/>
            <person name="Noll K."/>
            <person name="Richardson P."/>
        </authorList>
    </citation>
    <scope>NUCLEOTIDE SEQUENCE [LARGE SCALE GENOMIC DNA]</scope>
    <source>
        <strain evidence="3">ATCC BAA-301 / DSM 14385 / NBRC 107922 / TMO</strain>
    </source>
</reference>
<keyword evidence="1" id="KW-0812">Transmembrane</keyword>
<evidence type="ECO:0000313" key="3">
    <source>
        <dbReference type="Proteomes" id="UP000002016"/>
    </source>
</evidence>
<gene>
    <name evidence="2" type="ordered locus">Tlet_0814</name>
</gene>
<accession>A8F5E6</accession>
<proteinExistence type="predicted"/>
<name>A8F5E6_PSELT</name>
<evidence type="ECO:0000256" key="1">
    <source>
        <dbReference type="SAM" id="Phobius"/>
    </source>
</evidence>
<dbReference type="OrthoDB" id="9954365at2"/>
<keyword evidence="3" id="KW-1185">Reference proteome</keyword>
<dbReference type="AlphaFoldDB" id="A8F5E6"/>
<feature type="transmembrane region" description="Helical" evidence="1">
    <location>
        <begin position="28"/>
        <end position="45"/>
    </location>
</feature>
<dbReference type="RefSeq" id="WP_012002861.1">
    <property type="nucleotide sequence ID" value="NC_009828.1"/>
</dbReference>
<evidence type="ECO:0000313" key="2">
    <source>
        <dbReference type="EMBL" id="ABV33380.1"/>
    </source>
</evidence>
<keyword evidence="1" id="KW-0472">Membrane</keyword>
<dbReference type="HOGENOM" id="CLU_2736982_0_0_0"/>
<feature type="transmembrane region" description="Helical" evidence="1">
    <location>
        <begin position="52"/>
        <end position="70"/>
    </location>
</feature>
<dbReference type="Proteomes" id="UP000002016">
    <property type="component" value="Chromosome"/>
</dbReference>
<organism evidence="2 3">
    <name type="scientific">Pseudothermotoga lettingae (strain ATCC BAA-301 / DSM 14385 / NBRC 107922 / TMO)</name>
    <name type="common">Thermotoga lettingae</name>
    <dbReference type="NCBI Taxonomy" id="416591"/>
    <lineage>
        <taxon>Bacteria</taxon>
        <taxon>Thermotogati</taxon>
        <taxon>Thermotogota</taxon>
        <taxon>Thermotogae</taxon>
        <taxon>Thermotogales</taxon>
        <taxon>Thermotogaceae</taxon>
        <taxon>Pseudothermotoga</taxon>
    </lineage>
</organism>
<dbReference type="STRING" id="416591.Tlet_0814"/>
<reference evidence="2 3" key="2">
    <citation type="journal article" date="2009" name="Proc. Natl. Acad. Sci. U.S.A.">
        <title>On the chimeric nature, thermophilic origin, and phylogenetic placement of the Thermotogales.</title>
        <authorList>
            <person name="Zhaxybayeva O."/>
            <person name="Swithers K.S."/>
            <person name="Lapierre P."/>
            <person name="Fournier G.P."/>
            <person name="Bickhart D.M."/>
            <person name="DeBoy R.T."/>
            <person name="Nelson K.E."/>
            <person name="Nesbo C.L."/>
            <person name="Doolittle W.F."/>
            <person name="Gogarten J.P."/>
            <person name="Noll K.M."/>
        </authorList>
    </citation>
    <scope>NUCLEOTIDE SEQUENCE [LARGE SCALE GENOMIC DNA]</scope>
    <source>
        <strain evidence="3">ATCC BAA-301 / DSM 14385 / NBRC 107922 / TMO</strain>
    </source>
</reference>
<keyword evidence="1" id="KW-1133">Transmembrane helix</keyword>
<protein>
    <submittedName>
        <fullName evidence="2">Uncharacterized protein</fullName>
    </submittedName>
</protein>
<dbReference type="EMBL" id="CP000812">
    <property type="protein sequence ID" value="ABV33380.1"/>
    <property type="molecule type" value="Genomic_DNA"/>
</dbReference>
<sequence length="71" mass="7872">MKIILAIIGALMLIYIGSKLLQMRVKSIAIVYSFFVGLYALFLVVGNIVPIIIYLIGEAVVIWVIVIFMGI</sequence>